<dbReference type="Proteomes" id="UP000290244">
    <property type="component" value="Chromosome"/>
</dbReference>
<dbReference type="SUPFAM" id="SSF103054">
    <property type="entry name" value="General secretion pathway protein M, EpsM"/>
    <property type="match status" value="1"/>
</dbReference>
<protein>
    <recommendedName>
        <fullName evidence="10">Type II secretion system protein M</fullName>
        <shortName evidence="10">T2SS protein M</shortName>
    </recommendedName>
    <alternativeName>
        <fullName evidence="10">General secretion pathway protein M</fullName>
    </alternativeName>
</protein>
<keyword evidence="7 10" id="KW-0653">Protein transport</keyword>
<keyword evidence="6 11" id="KW-0812">Transmembrane</keyword>
<evidence type="ECO:0000256" key="10">
    <source>
        <dbReference type="PIRNR" id="PIRNR006291"/>
    </source>
</evidence>
<keyword evidence="5 10" id="KW-0997">Cell inner membrane</keyword>
<dbReference type="Gene3D" id="3.30.1360.100">
    <property type="entry name" value="General secretion pathway protein M, EpsM"/>
    <property type="match status" value="1"/>
</dbReference>
<evidence type="ECO:0000256" key="9">
    <source>
        <dbReference type="ARBA" id="ARBA00023136"/>
    </source>
</evidence>
<evidence type="ECO:0000256" key="1">
    <source>
        <dbReference type="ARBA" id="ARBA00004377"/>
    </source>
</evidence>
<dbReference type="GO" id="GO:0015628">
    <property type="term" value="P:protein secretion by the type II secretion system"/>
    <property type="evidence" value="ECO:0007669"/>
    <property type="project" value="InterPro"/>
</dbReference>
<gene>
    <name evidence="12" type="ORF">EMK97_09375</name>
</gene>
<dbReference type="Pfam" id="PF04612">
    <property type="entry name" value="T2SSM"/>
    <property type="match status" value="1"/>
</dbReference>
<comment type="function">
    <text evidence="10">Inner membrane component of the type II secretion system required for the energy-dependent secretion of extracellular factors such as proteases and toxins from the periplasm.</text>
</comment>
<evidence type="ECO:0000313" key="13">
    <source>
        <dbReference type="Proteomes" id="UP000290244"/>
    </source>
</evidence>
<dbReference type="PIRSF" id="PIRSF006291">
    <property type="entry name" value="GspM"/>
    <property type="match status" value="1"/>
</dbReference>
<reference evidence="12 13" key="1">
    <citation type="submission" date="2018-12" db="EMBL/GenBank/DDBJ databases">
        <title>Complete genome of Litorilituus sediminis.</title>
        <authorList>
            <person name="Liu A."/>
            <person name="Rong J."/>
        </authorList>
    </citation>
    <scope>NUCLEOTIDE SEQUENCE [LARGE SCALE GENOMIC DNA]</scope>
    <source>
        <strain evidence="12 13">JCM 17549</strain>
    </source>
</reference>
<evidence type="ECO:0000256" key="11">
    <source>
        <dbReference type="SAM" id="Phobius"/>
    </source>
</evidence>
<evidence type="ECO:0000313" key="12">
    <source>
        <dbReference type="EMBL" id="QBG35910.1"/>
    </source>
</evidence>
<dbReference type="AlphaFoldDB" id="A0A4V0ZG34"/>
<keyword evidence="3 10" id="KW-0813">Transport</keyword>
<evidence type="ECO:0000256" key="8">
    <source>
        <dbReference type="ARBA" id="ARBA00022989"/>
    </source>
</evidence>
<evidence type="ECO:0000256" key="3">
    <source>
        <dbReference type="ARBA" id="ARBA00022448"/>
    </source>
</evidence>
<comment type="similarity">
    <text evidence="2 10">Belongs to the GSP M family.</text>
</comment>
<feature type="transmembrane region" description="Helical" evidence="11">
    <location>
        <begin position="15"/>
        <end position="33"/>
    </location>
</feature>
<comment type="subcellular location">
    <subcellularLocation>
        <location evidence="1">Cell inner membrane</location>
        <topology evidence="1">Single-pass membrane protein</topology>
    </subcellularLocation>
</comment>
<keyword evidence="8 11" id="KW-1133">Transmembrane helix</keyword>
<dbReference type="EMBL" id="CP034759">
    <property type="protein sequence ID" value="QBG35910.1"/>
    <property type="molecule type" value="Genomic_DNA"/>
</dbReference>
<evidence type="ECO:0000256" key="4">
    <source>
        <dbReference type="ARBA" id="ARBA00022475"/>
    </source>
</evidence>
<name>A0A4V0ZG34_9GAMM</name>
<organism evidence="12 13">
    <name type="scientific">Litorilituus sediminis</name>
    <dbReference type="NCBI Taxonomy" id="718192"/>
    <lineage>
        <taxon>Bacteria</taxon>
        <taxon>Pseudomonadati</taxon>
        <taxon>Pseudomonadota</taxon>
        <taxon>Gammaproteobacteria</taxon>
        <taxon>Alteromonadales</taxon>
        <taxon>Colwelliaceae</taxon>
        <taxon>Litorilituus</taxon>
    </lineage>
</organism>
<dbReference type="OrthoDB" id="6624834at2"/>
<sequence length="156" mass="17888">MKAWWQQLNIREQRLVAVMAVAIAVFIIYSLIWQPMNSGFKTSTSKLQRQQELLTWVQDNTAHYQRAKKTTGSDNRKGSLSSIINRSANAHQLTITRMQPQGDTLQVWIDSAPFTQLLFWLEHLANNEGLQVKAIDLTKGDNAGEVKVRRLQLARR</sequence>
<dbReference type="InterPro" id="IPR023229">
    <property type="entry name" value="T2SS_M_periplasmic_sf"/>
</dbReference>
<evidence type="ECO:0000256" key="2">
    <source>
        <dbReference type="ARBA" id="ARBA00010637"/>
    </source>
</evidence>
<evidence type="ECO:0000256" key="5">
    <source>
        <dbReference type="ARBA" id="ARBA00022519"/>
    </source>
</evidence>
<keyword evidence="9 10" id="KW-0472">Membrane</keyword>
<dbReference type="KEGG" id="lsd:EMK97_09375"/>
<dbReference type="InterPro" id="IPR007690">
    <property type="entry name" value="T2SS_GspM"/>
</dbReference>
<dbReference type="GO" id="GO:0015627">
    <property type="term" value="C:type II protein secretion system complex"/>
    <property type="evidence" value="ECO:0007669"/>
    <property type="project" value="InterPro"/>
</dbReference>
<dbReference type="GO" id="GO:0005886">
    <property type="term" value="C:plasma membrane"/>
    <property type="evidence" value="ECO:0007669"/>
    <property type="project" value="UniProtKB-SubCell"/>
</dbReference>
<dbReference type="RefSeq" id="WP_130601546.1">
    <property type="nucleotide sequence ID" value="NZ_CP034759.1"/>
</dbReference>
<evidence type="ECO:0000256" key="6">
    <source>
        <dbReference type="ARBA" id="ARBA00022692"/>
    </source>
</evidence>
<keyword evidence="13" id="KW-1185">Reference proteome</keyword>
<keyword evidence="4 10" id="KW-1003">Cell membrane</keyword>
<evidence type="ECO:0000256" key="7">
    <source>
        <dbReference type="ARBA" id="ARBA00022927"/>
    </source>
</evidence>
<proteinExistence type="inferred from homology"/>
<accession>A0A4V0ZG34</accession>